<keyword evidence="2" id="KW-0479">Metal-binding</keyword>
<dbReference type="GO" id="GO:0006412">
    <property type="term" value="P:translation"/>
    <property type="evidence" value="ECO:0007669"/>
    <property type="project" value="InterPro"/>
</dbReference>
<evidence type="ECO:0000256" key="8">
    <source>
        <dbReference type="SAM" id="MobiDB-lite"/>
    </source>
</evidence>
<organism evidence="9 10">
    <name type="scientific">Piloderma croceum (strain F 1598)</name>
    <dbReference type="NCBI Taxonomy" id="765440"/>
    <lineage>
        <taxon>Eukaryota</taxon>
        <taxon>Fungi</taxon>
        <taxon>Dikarya</taxon>
        <taxon>Basidiomycota</taxon>
        <taxon>Agaricomycotina</taxon>
        <taxon>Agaricomycetes</taxon>
        <taxon>Agaricomycetidae</taxon>
        <taxon>Atheliales</taxon>
        <taxon>Atheliaceae</taxon>
        <taxon>Piloderma</taxon>
    </lineage>
</organism>
<dbReference type="InterPro" id="IPR052571">
    <property type="entry name" value="Mt_RNA_Methyltransferase"/>
</dbReference>
<name>A0A0C3GAJ2_PILCF</name>
<dbReference type="STRING" id="765440.A0A0C3GAJ2"/>
<dbReference type="GO" id="GO:0003735">
    <property type="term" value="F:structural constituent of ribosome"/>
    <property type="evidence" value="ECO:0007669"/>
    <property type="project" value="TreeGrafter"/>
</dbReference>
<evidence type="ECO:0000256" key="3">
    <source>
        <dbReference type="ARBA" id="ARBA00022946"/>
    </source>
</evidence>
<dbReference type="AlphaFoldDB" id="A0A0C3GAJ2"/>
<dbReference type="InterPro" id="IPR015324">
    <property type="entry name" value="Ribosomal_Rsm22-like"/>
</dbReference>
<dbReference type="PANTHER" id="PTHR13184">
    <property type="entry name" value="37S RIBOSOMAL PROTEIN S22"/>
    <property type="match status" value="1"/>
</dbReference>
<evidence type="ECO:0000256" key="4">
    <source>
        <dbReference type="ARBA" id="ARBA00023004"/>
    </source>
</evidence>
<evidence type="ECO:0000256" key="6">
    <source>
        <dbReference type="ARBA" id="ARBA00023128"/>
    </source>
</evidence>
<dbReference type="InParanoid" id="A0A0C3GAJ2"/>
<sequence length="648" mass="72095">MLGENQPNEPIDLDPSFKALLRDVDISLLKHKQNPNAAVVHPRPPPRELEAFDVELEEGEVPRGAVAGTEGEEDYHADRRDARKSPAALFGSQSIGQVILPLELQNSINRLIAESDKTTLHSDALRLFAHEPPPSSTQNLSQRESKETWETSYDLRKYKSSKQAARHAVRDGTAFASIALPAHYAAIYAVLDHVKRRLEREWNVQRVIDWGTGTGSGLWAAMYAFQKPPDAEKGISADNPQLRHSNIITYTGIDKREGLVTIAKRILRNVDIGPLSASWNKTWREEDKMNRTKGGDTIALSAFMLSALPTGQARKMLVKEMWESGAGVMVLIDHGSTTGFECIAEAREYLLNVGRKEFADPAAAEWDIRGSHVVAPCPHDAACPLRNPSTTTKLVCSFSQRLQRPSFVRLTKHSGVGHEDTRYSYVVVRRGERPGGVGVGDVGRVGAVGRGVLEKEAKKTVARELVFHGETEHQHEEITANSDDAAVAEHQSASNSDLADSQSAEELQEALRLEAFCWPRLVFPPMKRSGHIILDSCTAEGKVMRITIPKSQGRQAFYDARKSSWGDIFPHAPKNAPQERYQPMRTTKKDKDEHDGSPVKGAHIGKRNKKEKGKVARASYESLADDLKKEKKRVRMERLKVTEVDFDE</sequence>
<dbReference type="Proteomes" id="UP000054166">
    <property type="component" value="Unassembled WGS sequence"/>
</dbReference>
<reference evidence="9 10" key="1">
    <citation type="submission" date="2014-04" db="EMBL/GenBank/DDBJ databases">
        <authorList>
            <consortium name="DOE Joint Genome Institute"/>
            <person name="Kuo A."/>
            <person name="Tarkka M."/>
            <person name="Buscot F."/>
            <person name="Kohler A."/>
            <person name="Nagy L.G."/>
            <person name="Floudas D."/>
            <person name="Copeland A."/>
            <person name="Barry K.W."/>
            <person name="Cichocki N."/>
            <person name="Veneault-Fourrey C."/>
            <person name="LaButti K."/>
            <person name="Lindquist E.A."/>
            <person name="Lipzen A."/>
            <person name="Lundell T."/>
            <person name="Morin E."/>
            <person name="Murat C."/>
            <person name="Sun H."/>
            <person name="Tunlid A."/>
            <person name="Henrissat B."/>
            <person name="Grigoriev I.V."/>
            <person name="Hibbett D.S."/>
            <person name="Martin F."/>
            <person name="Nordberg H.P."/>
            <person name="Cantor M.N."/>
            <person name="Hua S.X."/>
        </authorList>
    </citation>
    <scope>NUCLEOTIDE SEQUENCE [LARGE SCALE GENOMIC DNA]</scope>
    <source>
        <strain evidence="9 10">F 1598</strain>
    </source>
</reference>
<proteinExistence type="predicted"/>
<evidence type="ECO:0000313" key="9">
    <source>
        <dbReference type="EMBL" id="KIM88764.1"/>
    </source>
</evidence>
<evidence type="ECO:0000256" key="7">
    <source>
        <dbReference type="ARBA" id="ARBA00045681"/>
    </source>
</evidence>
<evidence type="ECO:0008006" key="11">
    <source>
        <dbReference type="Google" id="ProtNLM"/>
    </source>
</evidence>
<comment type="function">
    <text evidence="7">Mitochondrial ribosome (mitoribosome) assembly factor. Binds at the interface of the head and body domains of the mitochondrial small ribosomal subunit (mt-SSU), occluding the mRNA channel and preventing compaction of the head domain towards the body. Probable inactive methyltransferase: retains the characteristic folding and ability to bind S-adenosyl-L-methionine, but it probably lost its methyltransferase activity.</text>
</comment>
<evidence type="ECO:0000256" key="5">
    <source>
        <dbReference type="ARBA" id="ARBA00023014"/>
    </source>
</evidence>
<dbReference type="GO" id="GO:0046872">
    <property type="term" value="F:metal ion binding"/>
    <property type="evidence" value="ECO:0007669"/>
    <property type="project" value="UniProtKB-KW"/>
</dbReference>
<evidence type="ECO:0000256" key="1">
    <source>
        <dbReference type="ARBA" id="ARBA00004173"/>
    </source>
</evidence>
<feature type="compositionally biased region" description="Basic and acidic residues" evidence="8">
    <location>
        <begin position="587"/>
        <end position="597"/>
    </location>
</feature>
<dbReference type="HOGENOM" id="CLU_019579_0_0_1"/>
<keyword evidence="5" id="KW-0411">Iron-sulfur</keyword>
<keyword evidence="10" id="KW-1185">Reference proteome</keyword>
<dbReference type="GO" id="GO:0008168">
    <property type="term" value="F:methyltransferase activity"/>
    <property type="evidence" value="ECO:0007669"/>
    <property type="project" value="InterPro"/>
</dbReference>
<dbReference type="PANTHER" id="PTHR13184:SF5">
    <property type="entry name" value="METHYLTRANSFERASE-LIKE PROTEIN 17, MITOCHONDRIAL"/>
    <property type="match status" value="1"/>
</dbReference>
<dbReference type="GO" id="GO:0051536">
    <property type="term" value="F:iron-sulfur cluster binding"/>
    <property type="evidence" value="ECO:0007669"/>
    <property type="project" value="UniProtKB-KW"/>
</dbReference>
<dbReference type="OrthoDB" id="421327at2759"/>
<evidence type="ECO:0000256" key="2">
    <source>
        <dbReference type="ARBA" id="ARBA00022723"/>
    </source>
</evidence>
<dbReference type="Pfam" id="PF09243">
    <property type="entry name" value="Rsm22"/>
    <property type="match status" value="1"/>
</dbReference>
<feature type="region of interest" description="Disordered" evidence="8">
    <location>
        <begin position="568"/>
        <end position="622"/>
    </location>
</feature>
<keyword evidence="3" id="KW-0809">Transit peptide</keyword>
<comment type="subcellular location">
    <subcellularLocation>
        <location evidence="1">Mitochondrion</location>
    </subcellularLocation>
</comment>
<accession>A0A0C3GAJ2</accession>
<keyword evidence="6" id="KW-0496">Mitochondrion</keyword>
<keyword evidence="4" id="KW-0408">Iron</keyword>
<dbReference type="GO" id="GO:0005763">
    <property type="term" value="C:mitochondrial small ribosomal subunit"/>
    <property type="evidence" value="ECO:0007669"/>
    <property type="project" value="TreeGrafter"/>
</dbReference>
<gene>
    <name evidence="9" type="ORF">PILCRDRAFT_813740</name>
</gene>
<reference evidence="10" key="2">
    <citation type="submission" date="2015-01" db="EMBL/GenBank/DDBJ databases">
        <title>Evolutionary Origins and Diversification of the Mycorrhizal Mutualists.</title>
        <authorList>
            <consortium name="DOE Joint Genome Institute"/>
            <consortium name="Mycorrhizal Genomics Consortium"/>
            <person name="Kohler A."/>
            <person name="Kuo A."/>
            <person name="Nagy L.G."/>
            <person name="Floudas D."/>
            <person name="Copeland A."/>
            <person name="Barry K.W."/>
            <person name="Cichocki N."/>
            <person name="Veneault-Fourrey C."/>
            <person name="LaButti K."/>
            <person name="Lindquist E.A."/>
            <person name="Lipzen A."/>
            <person name="Lundell T."/>
            <person name="Morin E."/>
            <person name="Murat C."/>
            <person name="Riley R."/>
            <person name="Ohm R."/>
            <person name="Sun H."/>
            <person name="Tunlid A."/>
            <person name="Henrissat B."/>
            <person name="Grigoriev I.V."/>
            <person name="Hibbett D.S."/>
            <person name="Martin F."/>
        </authorList>
    </citation>
    <scope>NUCLEOTIDE SEQUENCE [LARGE SCALE GENOMIC DNA]</scope>
    <source>
        <strain evidence="10">F 1598</strain>
    </source>
</reference>
<feature type="region of interest" description="Disordered" evidence="8">
    <location>
        <begin position="59"/>
        <end position="82"/>
    </location>
</feature>
<protein>
    <recommendedName>
        <fullName evidence="11">Rsm22-domain-containing protein</fullName>
    </recommendedName>
</protein>
<feature type="compositionally biased region" description="Basic residues" evidence="8">
    <location>
        <begin position="603"/>
        <end position="612"/>
    </location>
</feature>
<evidence type="ECO:0000313" key="10">
    <source>
        <dbReference type="Proteomes" id="UP000054166"/>
    </source>
</evidence>
<dbReference type="EMBL" id="KN832976">
    <property type="protein sequence ID" value="KIM88764.1"/>
    <property type="molecule type" value="Genomic_DNA"/>
</dbReference>